<organism evidence="7 8">
    <name type="scientific">Rhizocola hellebori</name>
    <dbReference type="NCBI Taxonomy" id="1392758"/>
    <lineage>
        <taxon>Bacteria</taxon>
        <taxon>Bacillati</taxon>
        <taxon>Actinomycetota</taxon>
        <taxon>Actinomycetes</taxon>
        <taxon>Micromonosporales</taxon>
        <taxon>Micromonosporaceae</taxon>
        <taxon>Rhizocola</taxon>
    </lineage>
</organism>
<sequence>MTAEKQEATAPAAPGAGLSLSQGVALYVGAVLGTGVIALPALAARAAGPASLLAWLGLVLASIPLAATFAALGARHPDSGGVSTYARRAFGARAAAVVGWWFYAAVPAGAPAAAIFAGSYVESAFGGGEKTVFATALGLFAAVGVINYFGVRISGRVQLALAGVLVALLASAALASLPHAHLSNLRPFAPHGWLAIGSAAALLVWSFAGWEAVTHLAGEFKRPAHDIPRATGAAIVIVGGLYLAIAGASILVLGASAGQTDAPLAELLARGFGGPAKAVAAIVAVLLTLGVMNTYHAGAAKLGAALGRDAALPSWFAKGSQAGEIPRRSLGLTLALGTIGLALVAFTGLGTEPLVLATTGAFVAVYAVGVAAAIRLLPRRSKGWWTAVIAFATVIVLMLATGVYLAWPLVIGALALAYVRRKPAPR</sequence>
<protein>
    <submittedName>
        <fullName evidence="7">Amino acid permease</fullName>
    </submittedName>
</protein>
<comment type="caution">
    <text evidence="7">The sequence shown here is derived from an EMBL/GenBank/DDBJ whole genome shotgun (WGS) entry which is preliminary data.</text>
</comment>
<evidence type="ECO:0000313" key="8">
    <source>
        <dbReference type="Proteomes" id="UP000612899"/>
    </source>
</evidence>
<dbReference type="PANTHER" id="PTHR42770">
    <property type="entry name" value="AMINO ACID TRANSPORTER-RELATED"/>
    <property type="match status" value="1"/>
</dbReference>
<feature type="transmembrane region" description="Helical" evidence="6">
    <location>
        <begin position="95"/>
        <end position="120"/>
    </location>
</feature>
<feature type="transmembrane region" description="Helical" evidence="6">
    <location>
        <begin position="52"/>
        <end position="74"/>
    </location>
</feature>
<proteinExistence type="predicted"/>
<dbReference type="InterPro" id="IPR002293">
    <property type="entry name" value="AA/rel_permease1"/>
</dbReference>
<evidence type="ECO:0000256" key="5">
    <source>
        <dbReference type="ARBA" id="ARBA00023136"/>
    </source>
</evidence>
<evidence type="ECO:0000256" key="3">
    <source>
        <dbReference type="ARBA" id="ARBA00022692"/>
    </source>
</evidence>
<feature type="transmembrane region" description="Helical" evidence="6">
    <location>
        <begin position="384"/>
        <end position="407"/>
    </location>
</feature>
<keyword evidence="8" id="KW-1185">Reference proteome</keyword>
<dbReference type="Gene3D" id="1.20.1740.10">
    <property type="entry name" value="Amino acid/polyamine transporter I"/>
    <property type="match status" value="1"/>
</dbReference>
<evidence type="ECO:0000256" key="2">
    <source>
        <dbReference type="ARBA" id="ARBA00022475"/>
    </source>
</evidence>
<dbReference type="RefSeq" id="WP_203914228.1">
    <property type="nucleotide sequence ID" value="NZ_BONY01000097.1"/>
</dbReference>
<dbReference type="PANTHER" id="PTHR42770:SF13">
    <property type="entry name" value="L-METHIONINE_BRANCHED-CHAIN AMINO ACID EXPORTER YJEH"/>
    <property type="match status" value="1"/>
</dbReference>
<feature type="transmembrane region" description="Helical" evidence="6">
    <location>
        <begin position="192"/>
        <end position="213"/>
    </location>
</feature>
<dbReference type="EMBL" id="BONY01000097">
    <property type="protein sequence ID" value="GIH10514.1"/>
    <property type="molecule type" value="Genomic_DNA"/>
</dbReference>
<dbReference type="GO" id="GO:0022857">
    <property type="term" value="F:transmembrane transporter activity"/>
    <property type="evidence" value="ECO:0007669"/>
    <property type="project" value="InterPro"/>
</dbReference>
<evidence type="ECO:0000256" key="6">
    <source>
        <dbReference type="SAM" id="Phobius"/>
    </source>
</evidence>
<feature type="transmembrane region" description="Helical" evidence="6">
    <location>
        <begin position="330"/>
        <end position="349"/>
    </location>
</feature>
<keyword evidence="3 6" id="KW-0812">Transmembrane</keyword>
<feature type="transmembrane region" description="Helical" evidence="6">
    <location>
        <begin position="355"/>
        <end position="377"/>
    </location>
</feature>
<comment type="subcellular location">
    <subcellularLocation>
        <location evidence="1">Cell membrane</location>
        <topology evidence="1">Multi-pass membrane protein</topology>
    </subcellularLocation>
</comment>
<gene>
    <name evidence="7" type="ORF">Rhe02_85810</name>
</gene>
<feature type="transmembrane region" description="Helical" evidence="6">
    <location>
        <begin position="132"/>
        <end position="150"/>
    </location>
</feature>
<feature type="transmembrane region" description="Helical" evidence="6">
    <location>
        <begin position="24"/>
        <end position="46"/>
    </location>
</feature>
<feature type="transmembrane region" description="Helical" evidence="6">
    <location>
        <begin position="157"/>
        <end position="180"/>
    </location>
</feature>
<evidence type="ECO:0000256" key="1">
    <source>
        <dbReference type="ARBA" id="ARBA00004651"/>
    </source>
</evidence>
<keyword evidence="4 6" id="KW-1133">Transmembrane helix</keyword>
<dbReference type="Proteomes" id="UP000612899">
    <property type="component" value="Unassembled WGS sequence"/>
</dbReference>
<dbReference type="GO" id="GO:0005886">
    <property type="term" value="C:plasma membrane"/>
    <property type="evidence" value="ECO:0007669"/>
    <property type="project" value="UniProtKB-SubCell"/>
</dbReference>
<feature type="transmembrane region" description="Helical" evidence="6">
    <location>
        <begin position="234"/>
        <end position="258"/>
    </location>
</feature>
<evidence type="ECO:0000313" key="7">
    <source>
        <dbReference type="EMBL" id="GIH10514.1"/>
    </source>
</evidence>
<dbReference type="InterPro" id="IPR050367">
    <property type="entry name" value="APC_superfamily"/>
</dbReference>
<keyword evidence="2" id="KW-1003">Cell membrane</keyword>
<dbReference type="PIRSF" id="PIRSF006060">
    <property type="entry name" value="AA_transporter"/>
    <property type="match status" value="1"/>
</dbReference>
<evidence type="ECO:0000256" key="4">
    <source>
        <dbReference type="ARBA" id="ARBA00022989"/>
    </source>
</evidence>
<accession>A0A8J3QGB1</accession>
<dbReference type="Pfam" id="PF13520">
    <property type="entry name" value="AA_permease_2"/>
    <property type="match status" value="1"/>
</dbReference>
<feature type="transmembrane region" description="Helical" evidence="6">
    <location>
        <begin position="278"/>
        <end position="298"/>
    </location>
</feature>
<reference evidence="7" key="1">
    <citation type="submission" date="2021-01" db="EMBL/GenBank/DDBJ databases">
        <title>Whole genome shotgun sequence of Rhizocola hellebori NBRC 109834.</title>
        <authorList>
            <person name="Komaki H."/>
            <person name="Tamura T."/>
        </authorList>
    </citation>
    <scope>NUCLEOTIDE SEQUENCE</scope>
    <source>
        <strain evidence="7">NBRC 109834</strain>
    </source>
</reference>
<name>A0A8J3QGB1_9ACTN</name>
<dbReference type="AlphaFoldDB" id="A0A8J3QGB1"/>
<keyword evidence="5 6" id="KW-0472">Membrane</keyword>